<evidence type="ECO:0000313" key="1">
    <source>
        <dbReference type="EMBL" id="BFH74811.1"/>
    </source>
</evidence>
<sequence>MIRKRDLLSLIEYFKRVEEGKEKLDEKFSLSNYYHITNIVKANLTEKGNLRITCYLEFIPIKSGIKETLMGYTHFEVNNLPIAKLIYLKRENVLTNEKLNTYFEIEKKSDHEIILKAKYEPSLRVGERVKWKYSVLFKNYPIMNEDSYTIQVGSPTRYIKLLIYLPRIIKNAEVYKTIAGFKATTGKSPLLTEKHTFLISNNMIKLELWDVHHSAYKVEWKLEE</sequence>
<dbReference type="AlphaFoldDB" id="A0AAT9GVE5"/>
<organism evidence="1">
    <name type="scientific">Sulfurisphaera javensis</name>
    <dbReference type="NCBI Taxonomy" id="2049879"/>
    <lineage>
        <taxon>Archaea</taxon>
        <taxon>Thermoproteota</taxon>
        <taxon>Thermoprotei</taxon>
        <taxon>Sulfolobales</taxon>
        <taxon>Sulfolobaceae</taxon>
        <taxon>Sulfurisphaera</taxon>
    </lineage>
</organism>
<dbReference type="GeneID" id="92355705"/>
<accession>A0AAT9GVE5</accession>
<protein>
    <submittedName>
        <fullName evidence="1">Uncharacterized protein</fullName>
    </submittedName>
</protein>
<dbReference type="KEGG" id="sjv:SJAV_27550"/>
<dbReference type="EMBL" id="AP031322">
    <property type="protein sequence ID" value="BFH74811.1"/>
    <property type="molecule type" value="Genomic_DNA"/>
</dbReference>
<name>A0AAT9GVE5_9CREN</name>
<reference evidence="1" key="1">
    <citation type="submission" date="2024-03" db="EMBL/GenBank/DDBJ databases">
        <title>Complete genome sequence of Sulfurisphaera javensis strain KD-1.</title>
        <authorList>
            <person name="Sakai H."/>
            <person name="Nur N."/>
            <person name="Suwanto A."/>
            <person name="Kurosawa N."/>
        </authorList>
    </citation>
    <scope>NUCLEOTIDE SEQUENCE</scope>
    <source>
        <strain evidence="1">KD-1</strain>
    </source>
</reference>
<dbReference type="RefSeq" id="WP_369610281.1">
    <property type="nucleotide sequence ID" value="NZ_AP031322.1"/>
</dbReference>
<proteinExistence type="predicted"/>
<gene>
    <name evidence="1" type="ORF">SJAV_27550</name>
</gene>